<dbReference type="OrthoDB" id="7375531at2"/>
<comment type="caution">
    <text evidence="1">The sequence shown here is derived from an EMBL/GenBank/DDBJ whole genome shotgun (WGS) entry which is preliminary data.</text>
</comment>
<proteinExistence type="predicted"/>
<gene>
    <name evidence="1" type="ORF">C5L14_07800</name>
</gene>
<dbReference type="RefSeq" id="WP_105861480.1">
    <property type="nucleotide sequence ID" value="NZ_PUEJ01000003.1"/>
</dbReference>
<reference evidence="1 2" key="1">
    <citation type="submission" date="2018-02" db="EMBL/GenBank/DDBJ databases">
        <title>Whole genome sequencing of endophytic bacterium.</title>
        <authorList>
            <person name="Eedara R."/>
            <person name="Podile A.R."/>
        </authorList>
    </citation>
    <scope>NUCLEOTIDE SEQUENCE [LARGE SCALE GENOMIC DNA]</scope>
    <source>
        <strain evidence="1 2">RP1T</strain>
    </source>
</reference>
<protein>
    <submittedName>
        <fullName evidence="1">Uncharacterized protein</fullName>
    </submittedName>
</protein>
<sequence length="187" mass="19969">MKQAAATVAIVLAGVAILALLHWTTPGYAVLTGPIEIAGRQEAPAETAEFSLKVDKLILSELLVFQRYGKKVERGTGGIWAVITADASATHRTLLLAGVALRGASGRIYMQSPRVDGLSQLLSGKELQPGLQQRGLFVFELPADELPGAELVVSREAFPRLTSQLAMSLNEGSAIRRTVLEIGRDPL</sequence>
<keyword evidence="2" id="KW-1185">Reference proteome</keyword>
<organism evidence="1 2">
    <name type="scientific">Labrys okinawensis</name>
    <dbReference type="NCBI Taxonomy" id="346911"/>
    <lineage>
        <taxon>Bacteria</taxon>
        <taxon>Pseudomonadati</taxon>
        <taxon>Pseudomonadota</taxon>
        <taxon>Alphaproteobacteria</taxon>
        <taxon>Hyphomicrobiales</taxon>
        <taxon>Xanthobacteraceae</taxon>
        <taxon>Labrys</taxon>
    </lineage>
</organism>
<dbReference type="EMBL" id="PUEJ01000003">
    <property type="protein sequence ID" value="PRH87811.1"/>
    <property type="molecule type" value="Genomic_DNA"/>
</dbReference>
<evidence type="ECO:0000313" key="2">
    <source>
        <dbReference type="Proteomes" id="UP000237682"/>
    </source>
</evidence>
<accession>A0A2S9QEN0</accession>
<evidence type="ECO:0000313" key="1">
    <source>
        <dbReference type="EMBL" id="PRH87811.1"/>
    </source>
</evidence>
<name>A0A2S9QEN0_9HYPH</name>
<dbReference type="AlphaFoldDB" id="A0A2S9QEN0"/>
<dbReference type="Proteomes" id="UP000237682">
    <property type="component" value="Unassembled WGS sequence"/>
</dbReference>